<dbReference type="InterPro" id="IPR028203">
    <property type="entry name" value="PSII_CF48-like_dom"/>
</dbReference>
<evidence type="ECO:0000256" key="4">
    <source>
        <dbReference type="SAM" id="Phobius"/>
    </source>
</evidence>
<accession>A0ABY6ZBW9</accession>
<evidence type="ECO:0000256" key="3">
    <source>
        <dbReference type="SAM" id="MobiDB-lite"/>
    </source>
</evidence>
<dbReference type="InterPro" id="IPR015943">
    <property type="entry name" value="WD40/YVTN_repeat-like_dom_sf"/>
</dbReference>
<feature type="compositionally biased region" description="Low complexity" evidence="3">
    <location>
        <begin position="82"/>
        <end position="109"/>
    </location>
</feature>
<proteinExistence type="predicted"/>
<evidence type="ECO:0000256" key="2">
    <source>
        <dbReference type="ARBA" id="ARBA00023276"/>
    </source>
</evidence>
<dbReference type="PANTHER" id="PTHR47199">
    <property type="entry name" value="PHOTOSYSTEM II STABILITY/ASSEMBLY FACTOR HCF136, CHLOROPLASTIC"/>
    <property type="match status" value="1"/>
</dbReference>
<sequence>MNYDDIEQALQSGKRATLMADRKAILRKRLAECIAAEESGYRYPSRRRRLRPYAYSIVGVVIAACVVSAIVFTPKAGMNERSSSTMATSESTAAVGSTPAAPTESAASAGSTAAGLKHTSVASTSISDVSISRIQLTSRGGGWAISSRGRLLHTTDGTVMWKDVTPEGVTLPTGVYKSFGPYTTYDFHERNVASFSTSAEPGMIYSTQNGGVTWNHVLLPISEGERVQQIQFVDAQDGFAVVQAAGQDDGTFRLYRTMDGGKSWNVVYASSDGAHVKSNVNTHQPGALEMVNRSTGYRMSSQVPGEGPDWFKTTDGGGTWLAWKPNVPTPSELVDASGAFDVLPQFFGQNGIWTIEYRTAAATYLEVYHTDDGGETWTSTPPLRLPSFEATTDVYFATPTSGWIVGRVSHRLERTTDGGRTWTDIPTSQDLTNVLDLTFRDSLNGYATIATSDGGPQTLIRTTDGGRHWVVAHEKLQQDKE</sequence>
<keyword evidence="1" id="KW-0602">Photosynthesis</keyword>
<reference evidence="6" key="1">
    <citation type="submission" date="2022-08" db="EMBL/GenBank/DDBJ databases">
        <title>Alicyclobacillus fastidiosus DSM 17978, complete genome.</title>
        <authorList>
            <person name="Wang Q."/>
            <person name="Cai R."/>
            <person name="Wang Z."/>
        </authorList>
    </citation>
    <scope>NUCLEOTIDE SEQUENCE</scope>
    <source>
        <strain evidence="6">DSM 17978</strain>
    </source>
</reference>
<keyword evidence="2" id="KW-0604">Photosystem II</keyword>
<name>A0ABY6ZBW9_9BACL</name>
<keyword evidence="4" id="KW-1133">Transmembrane helix</keyword>
<keyword evidence="4" id="KW-0812">Transmembrane</keyword>
<evidence type="ECO:0000256" key="1">
    <source>
        <dbReference type="ARBA" id="ARBA00022531"/>
    </source>
</evidence>
<dbReference type="Pfam" id="PF14870">
    <property type="entry name" value="PSII_BNR"/>
    <property type="match status" value="1"/>
</dbReference>
<dbReference type="RefSeq" id="WP_268004241.1">
    <property type="nucleotide sequence ID" value="NZ_BSUT01000001.1"/>
</dbReference>
<organism evidence="6 7">
    <name type="scientific">Alicyclobacillus fastidiosus</name>
    <dbReference type="NCBI Taxonomy" id="392011"/>
    <lineage>
        <taxon>Bacteria</taxon>
        <taxon>Bacillati</taxon>
        <taxon>Bacillota</taxon>
        <taxon>Bacilli</taxon>
        <taxon>Bacillales</taxon>
        <taxon>Alicyclobacillaceae</taxon>
        <taxon>Alicyclobacillus</taxon>
    </lineage>
</organism>
<evidence type="ECO:0000313" key="6">
    <source>
        <dbReference type="EMBL" id="WAH40344.1"/>
    </source>
</evidence>
<keyword evidence="4" id="KW-0472">Membrane</keyword>
<evidence type="ECO:0000313" key="7">
    <source>
        <dbReference type="Proteomes" id="UP001164761"/>
    </source>
</evidence>
<feature type="region of interest" description="Disordered" evidence="3">
    <location>
        <begin position="80"/>
        <end position="109"/>
    </location>
</feature>
<feature type="domain" description="Photosynthesis system II assembly factor Ycf48/Hcf136-like" evidence="5">
    <location>
        <begin position="385"/>
        <end position="470"/>
    </location>
</feature>
<dbReference type="Gene3D" id="2.130.10.10">
    <property type="entry name" value="YVTN repeat-like/Quinoprotein amine dehydrogenase"/>
    <property type="match status" value="2"/>
</dbReference>
<dbReference type="PANTHER" id="PTHR47199:SF2">
    <property type="entry name" value="PHOTOSYSTEM II STABILITY_ASSEMBLY FACTOR HCF136, CHLOROPLASTIC"/>
    <property type="match status" value="1"/>
</dbReference>
<protein>
    <submittedName>
        <fullName evidence="6">YCF48-related protein</fullName>
    </submittedName>
</protein>
<gene>
    <name evidence="6" type="ORF">NZD89_18480</name>
</gene>
<dbReference type="SUPFAM" id="SSF110296">
    <property type="entry name" value="Oligoxyloglucan reducing end-specific cellobiohydrolase"/>
    <property type="match status" value="1"/>
</dbReference>
<dbReference type="Proteomes" id="UP001164761">
    <property type="component" value="Chromosome"/>
</dbReference>
<evidence type="ECO:0000259" key="5">
    <source>
        <dbReference type="Pfam" id="PF14870"/>
    </source>
</evidence>
<feature type="transmembrane region" description="Helical" evidence="4">
    <location>
        <begin position="52"/>
        <end position="72"/>
    </location>
</feature>
<dbReference type="EMBL" id="CP104067">
    <property type="protein sequence ID" value="WAH40344.1"/>
    <property type="molecule type" value="Genomic_DNA"/>
</dbReference>
<keyword evidence="7" id="KW-1185">Reference proteome</keyword>